<dbReference type="CDD" id="cd17365">
    <property type="entry name" value="MFS_PcaK_like"/>
    <property type="match status" value="1"/>
</dbReference>
<feature type="transmembrane region" description="Helical" evidence="6">
    <location>
        <begin position="345"/>
        <end position="368"/>
    </location>
</feature>
<protein>
    <submittedName>
        <fullName evidence="8">MFS transporter</fullName>
    </submittedName>
</protein>
<dbReference type="PANTHER" id="PTHR23508">
    <property type="entry name" value="CARBOXYLIC ACID TRANSPORTER PROTEIN HOMOLOG"/>
    <property type="match status" value="1"/>
</dbReference>
<name>A0A3D8PXT7_9BACI</name>
<feature type="transmembrane region" description="Helical" evidence="6">
    <location>
        <begin position="254"/>
        <end position="277"/>
    </location>
</feature>
<dbReference type="InterPro" id="IPR036259">
    <property type="entry name" value="MFS_trans_sf"/>
</dbReference>
<dbReference type="Pfam" id="PF07690">
    <property type="entry name" value="MFS_1"/>
    <property type="match status" value="1"/>
</dbReference>
<feature type="transmembrane region" description="Helical" evidence="6">
    <location>
        <begin position="297"/>
        <end position="315"/>
    </location>
</feature>
<reference evidence="9" key="1">
    <citation type="submission" date="2017-11" db="EMBL/GenBank/DDBJ databases">
        <authorList>
            <person name="Zhu W."/>
        </authorList>
    </citation>
    <scope>NUCLEOTIDE SEQUENCE [LARGE SCALE GENOMIC DNA]</scope>
    <source>
        <strain evidence="9">CAU 1051</strain>
    </source>
</reference>
<feature type="transmembrane region" description="Helical" evidence="6">
    <location>
        <begin position="411"/>
        <end position="430"/>
    </location>
</feature>
<feature type="domain" description="Major facilitator superfamily (MFS) profile" evidence="7">
    <location>
        <begin position="23"/>
        <end position="435"/>
    </location>
</feature>
<comment type="caution">
    <text evidence="8">The sequence shown here is derived from an EMBL/GenBank/DDBJ whole genome shotgun (WGS) entry which is preliminary data.</text>
</comment>
<dbReference type="PROSITE" id="PS50850">
    <property type="entry name" value="MFS"/>
    <property type="match status" value="1"/>
</dbReference>
<feature type="transmembrane region" description="Helical" evidence="6">
    <location>
        <begin position="175"/>
        <end position="193"/>
    </location>
</feature>
<comment type="subcellular location">
    <subcellularLocation>
        <location evidence="1">Cell membrane</location>
        <topology evidence="1">Multi-pass membrane protein</topology>
    </subcellularLocation>
</comment>
<keyword evidence="4 6" id="KW-1133">Transmembrane helix</keyword>
<dbReference type="SUPFAM" id="SSF103473">
    <property type="entry name" value="MFS general substrate transporter"/>
    <property type="match status" value="1"/>
</dbReference>
<dbReference type="OrthoDB" id="9787026at2"/>
<evidence type="ECO:0000256" key="3">
    <source>
        <dbReference type="ARBA" id="ARBA00022692"/>
    </source>
</evidence>
<gene>
    <name evidence="8" type="ORF">CWR45_06410</name>
</gene>
<accession>A0A3D8PXT7</accession>
<feature type="transmembrane region" description="Helical" evidence="6">
    <location>
        <begin position="89"/>
        <end position="108"/>
    </location>
</feature>
<keyword evidence="2" id="KW-0813">Transport</keyword>
<keyword evidence="3 6" id="KW-0812">Transmembrane</keyword>
<dbReference type="PANTHER" id="PTHR23508:SF10">
    <property type="entry name" value="CARBOXYLIC ACID TRANSPORTER PROTEIN HOMOLOG"/>
    <property type="match status" value="1"/>
</dbReference>
<feature type="transmembrane region" description="Helical" evidence="6">
    <location>
        <begin position="380"/>
        <end position="405"/>
    </location>
</feature>
<dbReference type="GO" id="GO:0005886">
    <property type="term" value="C:plasma membrane"/>
    <property type="evidence" value="ECO:0007669"/>
    <property type="project" value="UniProtKB-SubCell"/>
</dbReference>
<keyword evidence="5 6" id="KW-0472">Membrane</keyword>
<proteinExistence type="predicted"/>
<keyword evidence="9" id="KW-1185">Reference proteome</keyword>
<evidence type="ECO:0000259" key="7">
    <source>
        <dbReference type="PROSITE" id="PS50850"/>
    </source>
</evidence>
<dbReference type="RefSeq" id="WP_115749054.1">
    <property type="nucleotide sequence ID" value="NZ_PIOD01000006.1"/>
</dbReference>
<evidence type="ECO:0000256" key="5">
    <source>
        <dbReference type="ARBA" id="ARBA00023136"/>
    </source>
</evidence>
<feature type="transmembrane region" description="Helical" evidence="6">
    <location>
        <begin position="114"/>
        <end position="134"/>
    </location>
</feature>
<organism evidence="8 9">
    <name type="scientific">Oceanobacillus chungangensis</name>
    <dbReference type="NCBI Taxonomy" id="1229152"/>
    <lineage>
        <taxon>Bacteria</taxon>
        <taxon>Bacillati</taxon>
        <taxon>Bacillota</taxon>
        <taxon>Bacilli</taxon>
        <taxon>Bacillales</taxon>
        <taxon>Bacillaceae</taxon>
        <taxon>Oceanobacillus</taxon>
    </lineage>
</organism>
<dbReference type="InterPro" id="IPR011701">
    <property type="entry name" value="MFS"/>
</dbReference>
<dbReference type="AlphaFoldDB" id="A0A3D8PXT7"/>
<evidence type="ECO:0000256" key="6">
    <source>
        <dbReference type="SAM" id="Phobius"/>
    </source>
</evidence>
<dbReference type="GO" id="GO:0046943">
    <property type="term" value="F:carboxylic acid transmembrane transporter activity"/>
    <property type="evidence" value="ECO:0007669"/>
    <property type="project" value="TreeGrafter"/>
</dbReference>
<feature type="transmembrane region" description="Helical" evidence="6">
    <location>
        <begin position="322"/>
        <end position="339"/>
    </location>
</feature>
<evidence type="ECO:0000256" key="2">
    <source>
        <dbReference type="ARBA" id="ARBA00022448"/>
    </source>
</evidence>
<dbReference type="Gene3D" id="1.20.1250.20">
    <property type="entry name" value="MFS general substrate transporter like domains"/>
    <property type="match status" value="1"/>
</dbReference>
<dbReference type="EMBL" id="PIOD01000006">
    <property type="protein sequence ID" value="RDW19705.1"/>
    <property type="molecule type" value="Genomic_DNA"/>
</dbReference>
<sequence>MTRTIQTSQVLANSKFNKFHLLVFLWCFYVIAFDGFDVALYGIGLPLMMEDYNITVVEAGAISSYSVIGTMTGTFLFGSLSDIIGRKKAIAICLILFSVFTFLSGFASNADIFLIMRIVAALGLGGVMPILVAVMAEYSPKKKRALTVAIMYCGYSIGAILASLIGMYLMESLGWRFLYWISIIPFLTLPFFLRQFPESVSYHLQRKQGDNIASILNKVDPDGNYQATDNFEYERFKESTKKFPIKKVFSDNKLLSTLAFWLAVGCSMLVITGLTTWLPKIMLESGHGIASSLSFNLVLSVGQITGSIFGGILVGRVGHRRVLISMFFIGSLSFVFLSLTSNTLLLYLLIALTGACTVGTQNLVNPYISEYYPREIRATGLSIAVGVGRIGGILAPVAIALLLTTNLAPQHAFMAFAVPSLLGAIAFMIVQEKYASFDRVIEINKQKTA</sequence>
<dbReference type="Proteomes" id="UP000256520">
    <property type="component" value="Unassembled WGS sequence"/>
</dbReference>
<feature type="transmembrane region" description="Helical" evidence="6">
    <location>
        <begin position="146"/>
        <end position="169"/>
    </location>
</feature>
<evidence type="ECO:0000313" key="8">
    <source>
        <dbReference type="EMBL" id="RDW19705.1"/>
    </source>
</evidence>
<feature type="transmembrane region" description="Helical" evidence="6">
    <location>
        <begin position="21"/>
        <end position="44"/>
    </location>
</feature>
<dbReference type="InterPro" id="IPR020846">
    <property type="entry name" value="MFS_dom"/>
</dbReference>
<evidence type="ECO:0000256" key="1">
    <source>
        <dbReference type="ARBA" id="ARBA00004651"/>
    </source>
</evidence>
<feature type="transmembrane region" description="Helical" evidence="6">
    <location>
        <begin position="56"/>
        <end position="77"/>
    </location>
</feature>
<evidence type="ECO:0000313" key="9">
    <source>
        <dbReference type="Proteomes" id="UP000256520"/>
    </source>
</evidence>
<evidence type="ECO:0000256" key="4">
    <source>
        <dbReference type="ARBA" id="ARBA00022989"/>
    </source>
</evidence>